<dbReference type="Proteomes" id="UP000007014">
    <property type="component" value="Chromosome 14"/>
</dbReference>
<proteinExistence type="predicted"/>
<reference evidence="3 4" key="2">
    <citation type="journal article" date="2007" name="BMC Biol.">
        <title>A 100%-complete sequence reveals unusually simple genomic features in the hot-spring red alga Cyanidioschyzon merolae.</title>
        <authorList>
            <person name="Nozaki H."/>
            <person name="Takano H."/>
            <person name="Misumi O."/>
            <person name="Terasawa K."/>
            <person name="Matsuzaki M."/>
            <person name="Maruyama S."/>
            <person name="Nishida K."/>
            <person name="Yagisawa F."/>
            <person name="Yoshida Y."/>
            <person name="Fujiwara T."/>
            <person name="Takio S."/>
            <person name="Tamura K."/>
            <person name="Chung S.J."/>
            <person name="Nakamura S."/>
            <person name="Kuroiwa H."/>
            <person name="Tanaka K."/>
            <person name="Sato N."/>
            <person name="Kuroiwa T."/>
        </authorList>
    </citation>
    <scope>NUCLEOTIDE SEQUENCE [LARGE SCALE GENOMIC DNA]</scope>
    <source>
        <strain evidence="3 4">10D</strain>
    </source>
</reference>
<evidence type="ECO:0000313" key="3">
    <source>
        <dbReference type="EMBL" id="BAM81379.1"/>
    </source>
</evidence>
<gene>
    <name evidence="3" type="ORF">CYME_CMN308C</name>
</gene>
<dbReference type="HOGENOM" id="CLU_2888948_0_0_1"/>
<dbReference type="KEGG" id="cme:CYME_CMN308C"/>
<organism evidence="3 4">
    <name type="scientific">Cyanidioschyzon merolae (strain NIES-3377 / 10D)</name>
    <name type="common">Unicellular red alga</name>
    <dbReference type="NCBI Taxonomy" id="280699"/>
    <lineage>
        <taxon>Eukaryota</taxon>
        <taxon>Rhodophyta</taxon>
        <taxon>Bangiophyceae</taxon>
        <taxon>Cyanidiales</taxon>
        <taxon>Cyanidiaceae</taxon>
        <taxon>Cyanidioschyzon</taxon>
    </lineage>
</organism>
<keyword evidence="4" id="KW-1185">Reference proteome</keyword>
<name>M1V9C3_CYAM1</name>
<evidence type="ECO:0000313" key="4">
    <source>
        <dbReference type="Proteomes" id="UP000007014"/>
    </source>
</evidence>
<evidence type="ECO:0000256" key="2">
    <source>
        <dbReference type="SAM" id="Phobius"/>
    </source>
</evidence>
<evidence type="ECO:0000256" key="1">
    <source>
        <dbReference type="SAM" id="MobiDB-lite"/>
    </source>
</evidence>
<dbReference type="EMBL" id="AP006496">
    <property type="protein sequence ID" value="BAM81379.1"/>
    <property type="molecule type" value="Genomic_DNA"/>
</dbReference>
<sequence length="63" mass="6562">MSTHRIVDGLFYLTSGSLAAFGIGGAVFLLANFARNMGPRPRAGTPDSETVFSRPQTSGSADS</sequence>
<feature type="region of interest" description="Disordered" evidence="1">
    <location>
        <begin position="39"/>
        <end position="63"/>
    </location>
</feature>
<feature type="compositionally biased region" description="Polar residues" evidence="1">
    <location>
        <begin position="47"/>
        <end position="63"/>
    </location>
</feature>
<protein>
    <submittedName>
        <fullName evidence="3">Uncharacterized protein</fullName>
    </submittedName>
</protein>
<reference evidence="3 4" key="1">
    <citation type="journal article" date="2004" name="Nature">
        <title>Genome sequence of the ultrasmall unicellular red alga Cyanidioschyzon merolae 10D.</title>
        <authorList>
            <person name="Matsuzaki M."/>
            <person name="Misumi O."/>
            <person name="Shin-i T."/>
            <person name="Maruyama S."/>
            <person name="Takahara M."/>
            <person name="Miyagishima S."/>
            <person name="Mori T."/>
            <person name="Nishida K."/>
            <person name="Yagisawa F."/>
            <person name="Nishida K."/>
            <person name="Yoshida Y."/>
            <person name="Nishimura Y."/>
            <person name="Nakao S."/>
            <person name="Kobayashi T."/>
            <person name="Momoyama Y."/>
            <person name="Higashiyama T."/>
            <person name="Minoda A."/>
            <person name="Sano M."/>
            <person name="Nomoto H."/>
            <person name="Oishi K."/>
            <person name="Hayashi H."/>
            <person name="Ohta F."/>
            <person name="Nishizaka S."/>
            <person name="Haga S."/>
            <person name="Miura S."/>
            <person name="Morishita T."/>
            <person name="Kabeya Y."/>
            <person name="Terasawa K."/>
            <person name="Suzuki Y."/>
            <person name="Ishii Y."/>
            <person name="Asakawa S."/>
            <person name="Takano H."/>
            <person name="Ohta N."/>
            <person name="Kuroiwa H."/>
            <person name="Tanaka K."/>
            <person name="Shimizu N."/>
            <person name="Sugano S."/>
            <person name="Sato N."/>
            <person name="Nozaki H."/>
            <person name="Ogasawara N."/>
            <person name="Kohara Y."/>
            <person name="Kuroiwa T."/>
        </authorList>
    </citation>
    <scope>NUCLEOTIDE SEQUENCE [LARGE SCALE GENOMIC DNA]</scope>
    <source>
        <strain evidence="3 4">10D</strain>
    </source>
</reference>
<keyword evidence="2" id="KW-0812">Transmembrane</keyword>
<feature type="transmembrane region" description="Helical" evidence="2">
    <location>
        <begin position="12"/>
        <end position="33"/>
    </location>
</feature>
<accession>M1V9C3</accession>
<dbReference type="AlphaFoldDB" id="M1V9C3"/>
<dbReference type="RefSeq" id="XP_005537415.1">
    <property type="nucleotide sequence ID" value="XM_005537358.1"/>
</dbReference>
<dbReference type="GeneID" id="16995182"/>
<keyword evidence="2" id="KW-0472">Membrane</keyword>
<keyword evidence="2" id="KW-1133">Transmembrane helix</keyword>
<dbReference type="Gramene" id="CMN308CT">
    <property type="protein sequence ID" value="CMN308CT"/>
    <property type="gene ID" value="CMN308C"/>
</dbReference>